<reference evidence="1" key="1">
    <citation type="submission" date="2023-07" db="EMBL/GenBank/DDBJ databases">
        <authorList>
            <person name="Xia Y."/>
        </authorList>
    </citation>
    <scope>NUCLEOTIDE SEQUENCE</scope>
    <source>
        <strain evidence="1">E</strain>
    </source>
</reference>
<protein>
    <submittedName>
        <fullName evidence="1">Uncharacterized protein</fullName>
    </submittedName>
</protein>
<evidence type="ECO:0000313" key="1">
    <source>
        <dbReference type="EMBL" id="WNL50469.1"/>
    </source>
</evidence>
<name>A0AA96EPP0_9VIRU</name>
<accession>A0AA96EPP0</accession>
<sequence length="87" mass="10187">MSDVTKDPRYPAMCESAKKRWMDKGKGEKEAQMLSESEVAYQLELEGVFFKTCEDCGCSIPHMSRCHQNNWDTTKFICGQCYDKRYR</sequence>
<proteinExistence type="predicted"/>
<organism evidence="1">
    <name type="scientific">Marseillevirus sp</name>
    <dbReference type="NCBI Taxonomy" id="2809551"/>
    <lineage>
        <taxon>Viruses</taxon>
        <taxon>Varidnaviria</taxon>
        <taxon>Bamfordvirae</taxon>
        <taxon>Nucleocytoviricota</taxon>
        <taxon>Megaviricetes</taxon>
        <taxon>Pimascovirales</taxon>
        <taxon>Pimascovirales incertae sedis</taxon>
        <taxon>Marseilleviridae</taxon>
        <taxon>Marseillevirus</taxon>
    </lineage>
</organism>
<gene>
    <name evidence="1" type="ORF">MarDSR_430</name>
</gene>
<dbReference type="EMBL" id="OR343189">
    <property type="protein sequence ID" value="WNL50469.1"/>
    <property type="molecule type" value="Genomic_DNA"/>
</dbReference>